<evidence type="ECO:0000256" key="1">
    <source>
        <dbReference type="SAM" id="MobiDB-lite"/>
    </source>
</evidence>
<evidence type="ECO:0000313" key="2">
    <source>
        <dbReference type="EMBL" id="OUS43782.1"/>
    </source>
</evidence>
<gene>
    <name evidence="2" type="ORF">BE221DRAFT_79316</name>
</gene>
<sequence>MCAAQSNVVPQIKGSVISKLCNPNATQYATANAYASFFSIAPRRSSPSHDPTDISGSIHASGAKSGIHATMLATFHRSATSSASSPSSSPPSSGVNQPSRRRCR</sequence>
<feature type="compositionally biased region" description="Low complexity" evidence="1">
    <location>
        <begin position="78"/>
        <end position="93"/>
    </location>
</feature>
<proteinExistence type="predicted"/>
<protein>
    <submittedName>
        <fullName evidence="2">Uncharacterized protein</fullName>
    </submittedName>
</protein>
<dbReference type="Proteomes" id="UP000195557">
    <property type="component" value="Unassembled WGS sequence"/>
</dbReference>
<name>A0A1Y5I9E8_OSTTA</name>
<dbReference type="AlphaFoldDB" id="A0A1Y5I9E8"/>
<dbReference type="EMBL" id="KZ155826">
    <property type="protein sequence ID" value="OUS43782.1"/>
    <property type="molecule type" value="Genomic_DNA"/>
</dbReference>
<reference evidence="2" key="1">
    <citation type="submission" date="2017-04" db="EMBL/GenBank/DDBJ databases">
        <title>Population genomics of picophytoplankton unveils novel chromosome hypervariability.</title>
        <authorList>
            <consortium name="DOE Joint Genome Institute"/>
            <person name="Blanc-Mathieu R."/>
            <person name="Krasovec M."/>
            <person name="Hebrard M."/>
            <person name="Yau S."/>
            <person name="Desgranges E."/>
            <person name="Martin J."/>
            <person name="Schackwitz W."/>
            <person name="Kuo A."/>
            <person name="Salin G."/>
            <person name="Donnadieu C."/>
            <person name="Desdevises Y."/>
            <person name="Sanchez-Ferandin S."/>
            <person name="Moreau H."/>
            <person name="Rivals E."/>
            <person name="Grigoriev I.V."/>
            <person name="Grimsley N."/>
            <person name="Eyre-Walker A."/>
            <person name="Piganeau G."/>
        </authorList>
    </citation>
    <scope>NUCLEOTIDE SEQUENCE [LARGE SCALE GENOMIC DNA]</scope>
    <source>
        <strain evidence="2">RCC 1115</strain>
    </source>
</reference>
<accession>A0A1Y5I9E8</accession>
<feature type="region of interest" description="Disordered" evidence="1">
    <location>
        <begin position="69"/>
        <end position="104"/>
    </location>
</feature>
<organism evidence="2">
    <name type="scientific">Ostreococcus tauri</name>
    <name type="common">Marine green alga</name>
    <dbReference type="NCBI Taxonomy" id="70448"/>
    <lineage>
        <taxon>Eukaryota</taxon>
        <taxon>Viridiplantae</taxon>
        <taxon>Chlorophyta</taxon>
        <taxon>Mamiellophyceae</taxon>
        <taxon>Mamiellales</taxon>
        <taxon>Bathycoccaceae</taxon>
        <taxon>Ostreococcus</taxon>
    </lineage>
</organism>